<dbReference type="CDD" id="cd20237">
    <property type="entry name" value="PFM_LIN24-like"/>
    <property type="match status" value="1"/>
</dbReference>
<dbReference type="AlphaFoldDB" id="A0A9W2Z194"/>
<feature type="region of interest" description="Disordered" evidence="1">
    <location>
        <begin position="78"/>
        <end position="98"/>
    </location>
</feature>
<dbReference type="OMA" id="FLNINCL"/>
<accession>A0A9W2Z194</accession>
<sequence>MSCFRLPKVPRKDIVDLKEVMYENVWELFRKSLSTSQRLFLNRDKYELYVPEKSFVFTNISTEFKPHERIGQSIRIGGLESGGETHRDAPDVGDKTSSGVSLETVFDNDTDEKQTYKFRFEKTRKTTVTVSCQESFTFGGKANFSIGLPKNINLGIESDMHFQVTESDGETFEEATLMEATSDILVSPHSRCTVSVLLDEKPIHQEFTAVTRMSLPGNGVSVFIRRKSDGVNVFGYKIKNLRVVFSPDVVKCCRPIKDGEGDPDLEMDFLSKGVIHGVIACNHKILLRSGDSSKLLVK</sequence>
<dbReference type="OrthoDB" id="9977517at2759"/>
<proteinExistence type="predicted"/>
<dbReference type="InterPro" id="IPR004991">
    <property type="entry name" value="Aerolysin-like"/>
</dbReference>
<dbReference type="Proteomes" id="UP001165740">
    <property type="component" value="Chromosome 15"/>
</dbReference>
<gene>
    <name evidence="3" type="primary">LOC106056399</name>
</gene>
<dbReference type="Gene3D" id="2.170.15.10">
    <property type="entry name" value="Proaerolysin, chain A, domain 3"/>
    <property type="match status" value="1"/>
</dbReference>
<reference evidence="3" key="1">
    <citation type="submission" date="2025-08" db="UniProtKB">
        <authorList>
            <consortium name="RefSeq"/>
        </authorList>
    </citation>
    <scope>IDENTIFICATION</scope>
</reference>
<organism evidence="2 3">
    <name type="scientific">Biomphalaria glabrata</name>
    <name type="common">Bloodfluke planorb</name>
    <name type="synonym">Freshwater snail</name>
    <dbReference type="NCBI Taxonomy" id="6526"/>
    <lineage>
        <taxon>Eukaryota</taxon>
        <taxon>Metazoa</taxon>
        <taxon>Spiralia</taxon>
        <taxon>Lophotrochozoa</taxon>
        <taxon>Mollusca</taxon>
        <taxon>Gastropoda</taxon>
        <taxon>Heterobranchia</taxon>
        <taxon>Euthyneura</taxon>
        <taxon>Panpulmonata</taxon>
        <taxon>Hygrophila</taxon>
        <taxon>Lymnaeoidea</taxon>
        <taxon>Planorbidae</taxon>
        <taxon>Biomphalaria</taxon>
    </lineage>
</organism>
<evidence type="ECO:0000313" key="2">
    <source>
        <dbReference type="Proteomes" id="UP001165740"/>
    </source>
</evidence>
<name>A0A9W2Z194_BIOGL</name>
<keyword evidence="2" id="KW-1185">Reference proteome</keyword>
<evidence type="ECO:0000313" key="3">
    <source>
        <dbReference type="RefSeq" id="XP_055868739.1"/>
    </source>
</evidence>
<dbReference type="RefSeq" id="XP_055868739.1">
    <property type="nucleotide sequence ID" value="XM_056012764.1"/>
</dbReference>
<protein>
    <submittedName>
        <fullName evidence="3">Uncharacterized protein LOC106056399</fullName>
    </submittedName>
</protein>
<dbReference type="GeneID" id="106056399"/>
<dbReference type="PANTHER" id="PTHR39369:SF6">
    <property type="entry name" value="LIN-24 (TWENTY-FOUR) LIKE"/>
    <property type="match status" value="1"/>
</dbReference>
<dbReference type="Pfam" id="PF03318">
    <property type="entry name" value="ETX_MTX2"/>
    <property type="match status" value="1"/>
</dbReference>
<evidence type="ECO:0000256" key="1">
    <source>
        <dbReference type="SAM" id="MobiDB-lite"/>
    </source>
</evidence>
<dbReference type="PANTHER" id="PTHR39369">
    <property type="entry name" value="LIN-24 (TWENTY-FOUR) LIKE"/>
    <property type="match status" value="1"/>
</dbReference>
<dbReference type="SUPFAM" id="SSF56973">
    <property type="entry name" value="Aerolisin/ETX pore-forming domain"/>
    <property type="match status" value="1"/>
</dbReference>
<feature type="compositionally biased region" description="Basic and acidic residues" evidence="1">
    <location>
        <begin position="83"/>
        <end position="94"/>
    </location>
</feature>